<feature type="region of interest" description="Disordered" evidence="1">
    <location>
        <begin position="46"/>
        <end position="113"/>
    </location>
</feature>
<dbReference type="EMBL" id="GISG01031085">
    <property type="protein sequence ID" value="MBA4620600.1"/>
    <property type="molecule type" value="Transcribed_RNA"/>
</dbReference>
<dbReference type="PANTHER" id="PTHR36798:SF2">
    <property type="entry name" value="LARGE RIBOSOMAL SUBUNIT PROTEIN CL38"/>
    <property type="match status" value="1"/>
</dbReference>
<sequence length="113" mass="11606">MSVSALFGTRLAVAPAPALGGGGKAVKLALSPAVSGGVGVTIECSSRPKKKATAHHMKTRPRKSQPWDIRRGPTVYPPLPPLPPDWTLVSPASSNEAPAAPPVPESPTPSESQ</sequence>
<dbReference type="PANTHER" id="PTHR36798">
    <property type="entry name" value="50S RIBOSOMAL PROTEIN 6, CHLOROPLASTIC"/>
    <property type="match status" value="1"/>
</dbReference>
<accession>A0A7C9CL60</accession>
<feature type="compositionally biased region" description="Pro residues" evidence="1">
    <location>
        <begin position="75"/>
        <end position="84"/>
    </location>
</feature>
<dbReference type="GO" id="GO:0009507">
    <property type="term" value="C:chloroplast"/>
    <property type="evidence" value="ECO:0007669"/>
    <property type="project" value="InterPro"/>
</dbReference>
<reference evidence="2" key="1">
    <citation type="journal article" date="2013" name="J. Plant Res.">
        <title>Effect of fungi and light on seed germination of three Opuntia species from semiarid lands of central Mexico.</title>
        <authorList>
            <person name="Delgado-Sanchez P."/>
            <person name="Jimenez-Bremont J.F."/>
            <person name="Guerrero-Gonzalez Mde L."/>
            <person name="Flores J."/>
        </authorList>
    </citation>
    <scope>NUCLEOTIDE SEQUENCE</scope>
    <source>
        <tissue evidence="2">Cladode</tissue>
    </source>
</reference>
<dbReference type="AlphaFoldDB" id="A0A7C9CL60"/>
<dbReference type="GO" id="GO:0003735">
    <property type="term" value="F:structural constituent of ribosome"/>
    <property type="evidence" value="ECO:0007669"/>
    <property type="project" value="InterPro"/>
</dbReference>
<feature type="compositionally biased region" description="Basic residues" evidence="1">
    <location>
        <begin position="47"/>
        <end position="63"/>
    </location>
</feature>
<dbReference type="GO" id="GO:0005840">
    <property type="term" value="C:ribosome"/>
    <property type="evidence" value="ECO:0007669"/>
    <property type="project" value="InterPro"/>
</dbReference>
<organism evidence="2">
    <name type="scientific">Opuntia streptacantha</name>
    <name type="common">Prickly pear cactus</name>
    <name type="synonym">Opuntia cardona</name>
    <dbReference type="NCBI Taxonomy" id="393608"/>
    <lineage>
        <taxon>Eukaryota</taxon>
        <taxon>Viridiplantae</taxon>
        <taxon>Streptophyta</taxon>
        <taxon>Embryophyta</taxon>
        <taxon>Tracheophyta</taxon>
        <taxon>Spermatophyta</taxon>
        <taxon>Magnoliopsida</taxon>
        <taxon>eudicotyledons</taxon>
        <taxon>Gunneridae</taxon>
        <taxon>Pentapetalae</taxon>
        <taxon>Caryophyllales</taxon>
        <taxon>Cactineae</taxon>
        <taxon>Cactaceae</taxon>
        <taxon>Opuntioideae</taxon>
        <taxon>Opuntia</taxon>
    </lineage>
</organism>
<dbReference type="GO" id="GO:0006412">
    <property type="term" value="P:translation"/>
    <property type="evidence" value="ECO:0007669"/>
    <property type="project" value="InterPro"/>
</dbReference>
<proteinExistence type="predicted"/>
<dbReference type="InterPro" id="IPR020526">
    <property type="entry name" value="Ribosomal_cL38"/>
</dbReference>
<dbReference type="Pfam" id="PF17257">
    <property type="entry name" value="DUF5323"/>
    <property type="match status" value="1"/>
</dbReference>
<dbReference type="GO" id="GO:0019843">
    <property type="term" value="F:rRNA binding"/>
    <property type="evidence" value="ECO:0007669"/>
    <property type="project" value="InterPro"/>
</dbReference>
<evidence type="ECO:0000313" key="2">
    <source>
        <dbReference type="EMBL" id="MBA4620600.1"/>
    </source>
</evidence>
<reference evidence="2" key="2">
    <citation type="submission" date="2020-07" db="EMBL/GenBank/DDBJ databases">
        <authorList>
            <person name="Vera ALvarez R."/>
            <person name="Arias-Moreno D.M."/>
            <person name="Jimenez-Jacinto V."/>
            <person name="Jimenez-Bremont J.F."/>
            <person name="Swaminathan K."/>
            <person name="Moose S.P."/>
            <person name="Guerrero-Gonzalez M.L."/>
            <person name="Marino-Ramirez L."/>
            <person name="Landsman D."/>
            <person name="Rodriguez-Kessler M."/>
            <person name="Delgado-Sanchez P."/>
        </authorList>
    </citation>
    <scope>NUCLEOTIDE SEQUENCE</scope>
    <source>
        <tissue evidence="2">Cladode</tissue>
    </source>
</reference>
<evidence type="ECO:0008006" key="3">
    <source>
        <dbReference type="Google" id="ProtNLM"/>
    </source>
</evidence>
<name>A0A7C9CL60_OPUST</name>
<evidence type="ECO:0000256" key="1">
    <source>
        <dbReference type="SAM" id="MobiDB-lite"/>
    </source>
</evidence>
<protein>
    <recommendedName>
        <fullName evidence="3">50S ribosomal protein 6, chloroplastic</fullName>
    </recommendedName>
</protein>